<reference evidence="5" key="2">
    <citation type="submission" date="2015-07" db="EMBL/GenBank/DDBJ databases">
        <authorList>
            <person name="Noorani M."/>
        </authorList>
    </citation>
    <scope>NUCLEOTIDE SEQUENCE</scope>
    <source>
        <strain evidence="5">Yugu1</strain>
    </source>
</reference>
<evidence type="ECO:0000256" key="3">
    <source>
        <dbReference type="PROSITE-ProRule" id="PRU01191"/>
    </source>
</evidence>
<dbReference type="PROSITE" id="PS50985">
    <property type="entry name" value="GRAS"/>
    <property type="match status" value="1"/>
</dbReference>
<dbReference type="STRING" id="4555.A0A368RUK1"/>
<accession>A0A368RUK1</accession>
<dbReference type="EMBL" id="CM003534">
    <property type="protein sequence ID" value="RCV33805.1"/>
    <property type="molecule type" value="Genomic_DNA"/>
</dbReference>
<organism evidence="5">
    <name type="scientific">Setaria italica</name>
    <name type="common">Foxtail millet</name>
    <name type="synonym">Panicum italicum</name>
    <dbReference type="NCBI Taxonomy" id="4555"/>
    <lineage>
        <taxon>Eukaryota</taxon>
        <taxon>Viridiplantae</taxon>
        <taxon>Streptophyta</taxon>
        <taxon>Embryophyta</taxon>
        <taxon>Tracheophyta</taxon>
        <taxon>Spermatophyta</taxon>
        <taxon>Magnoliopsida</taxon>
        <taxon>Liliopsida</taxon>
        <taxon>Poales</taxon>
        <taxon>Poaceae</taxon>
        <taxon>PACMAD clade</taxon>
        <taxon>Panicoideae</taxon>
        <taxon>Panicodae</taxon>
        <taxon>Paniceae</taxon>
        <taxon>Cenchrinae</taxon>
        <taxon>Setaria</taxon>
    </lineage>
</organism>
<evidence type="ECO:0000256" key="4">
    <source>
        <dbReference type="SAM" id="MobiDB-lite"/>
    </source>
</evidence>
<reference evidence="5" key="1">
    <citation type="journal article" date="2012" name="Nat. Biotechnol.">
        <title>Reference genome sequence of the model plant Setaria.</title>
        <authorList>
            <person name="Bennetzen J.L."/>
            <person name="Schmutz J."/>
            <person name="Wang H."/>
            <person name="Percifield R."/>
            <person name="Hawkins J."/>
            <person name="Pontaroli A.C."/>
            <person name="Estep M."/>
            <person name="Feng L."/>
            <person name="Vaughn J.N."/>
            <person name="Grimwood J."/>
            <person name="Jenkins J."/>
            <person name="Barry K."/>
            <person name="Lindquist E."/>
            <person name="Hellsten U."/>
            <person name="Deshpande S."/>
            <person name="Wang X."/>
            <person name="Wu X."/>
            <person name="Mitros T."/>
            <person name="Triplett J."/>
            <person name="Yang X."/>
            <person name="Ye C.Y."/>
            <person name="Mauro-Herrera M."/>
            <person name="Wang L."/>
            <person name="Li P."/>
            <person name="Sharma M."/>
            <person name="Sharma R."/>
            <person name="Ronald P.C."/>
            <person name="Panaud O."/>
            <person name="Kellogg E.A."/>
            <person name="Brutnell T.P."/>
            <person name="Doust A.N."/>
            <person name="Tuskan G.A."/>
            <person name="Rokhsar D."/>
            <person name="Devos K.M."/>
        </authorList>
    </citation>
    <scope>NUCLEOTIDE SEQUENCE [LARGE SCALE GENOMIC DNA]</scope>
    <source>
        <strain evidence="5">Yugu1</strain>
    </source>
</reference>
<dbReference type="OrthoDB" id="607278at2759"/>
<feature type="region of interest" description="SAW" evidence="3">
    <location>
        <begin position="539"/>
        <end position="614"/>
    </location>
</feature>
<evidence type="ECO:0000256" key="1">
    <source>
        <dbReference type="ARBA" id="ARBA00023015"/>
    </source>
</evidence>
<comment type="caution">
    <text evidence="3">Lacks conserved residue(s) required for the propagation of feature annotation.</text>
</comment>
<sequence>MATTPEEFFAEGLMEPSPPSPSVFLDLNPMPDSNTADKGQLSHDDLLLPNISCMHMEDDIDGKLLCQYSDHPALLQAQQPFDRILSSPPISAKNDDAANKGNMDQADDLLLVSSGDKSTLSLAFSDGEYVVGEFLKGMEDANRFLPSDNSFIKGHQMNQMFIRSKRKHLEEEVGRTSKIMMTTTEVPEETGIHEMLDDMMTGGDEALIRDMEKLRTAMSNKEEKKKRRKGSSKVTRDMVDLSTLLIRCAQAVDRSNYLIGGELLNQIKQHASTTGDAMQRLAQCFSKGLQARLMGTGKQLRNLLIADRPSAMEFLKAYNLYMSACYFNKVAHIFSALTIAQVMKGKSRLHIVGYGIHGAFQWAGLIRWLAKREGGPPLGMKITTICCSHPESFPVQWIEEQGYRLSKYASELGLPFVFEVVTAEREKVCIQNLNVDADEVLVVSDLFNLSTLKDESIFFDSPNPRDTVLSNIKKMRPNVFIQSVLNCSNGSCFLSRFRQKLFYYSALFDMLDAIVPRESEPRSVLEQELLGRYVLNAIACEGIDLAQHPEKYRQWQSRNQRAGLRQLPLRPVVVNVLKDKVKKHHHKDLLLSEEGQWLLQGWKGRVLFAHSTWVVEDGSSE</sequence>
<dbReference type="KEGG" id="sita:101784266"/>
<feature type="region of interest" description="Leucine repeat I (LRI)" evidence="3">
    <location>
        <begin position="239"/>
        <end position="299"/>
    </location>
</feature>
<protein>
    <submittedName>
        <fullName evidence="5">Uncharacterized protein</fullName>
    </submittedName>
</protein>
<dbReference type="Pfam" id="PF03514">
    <property type="entry name" value="GRAS"/>
    <property type="match status" value="1"/>
</dbReference>
<feature type="region of interest" description="Leucine repeat II (LRII)" evidence="3">
    <location>
        <begin position="400"/>
        <end position="432"/>
    </location>
</feature>
<gene>
    <name evidence="5" type="ORF">SETIT_7G112100v2</name>
</gene>
<feature type="region of interest" description="Disordered" evidence="4">
    <location>
        <begin position="1"/>
        <end position="41"/>
    </location>
</feature>
<evidence type="ECO:0000313" key="5">
    <source>
        <dbReference type="EMBL" id="RCV33805.1"/>
    </source>
</evidence>
<keyword evidence="2" id="KW-0804">Transcription</keyword>
<dbReference type="InterPro" id="IPR005202">
    <property type="entry name" value="TF_GRAS"/>
</dbReference>
<evidence type="ECO:0000256" key="2">
    <source>
        <dbReference type="ARBA" id="ARBA00023163"/>
    </source>
</evidence>
<keyword evidence="1" id="KW-0805">Transcription regulation</keyword>
<comment type="similarity">
    <text evidence="3">Belongs to the GRAS family.</text>
</comment>
<proteinExistence type="inferred from homology"/>
<dbReference type="AlphaFoldDB" id="A0A368RUK1"/>
<dbReference type="PANTHER" id="PTHR31636">
    <property type="entry name" value="OSJNBA0084A10.13 PROTEIN-RELATED"/>
    <property type="match status" value="1"/>
</dbReference>
<name>A0A368RUK1_SETIT</name>